<protein>
    <submittedName>
        <fullName evidence="1">Uncharacterized protein</fullName>
    </submittedName>
</protein>
<organism evidence="1 2">
    <name type="scientific">Halococcus salifodinae DSM 8989</name>
    <dbReference type="NCBI Taxonomy" id="1227456"/>
    <lineage>
        <taxon>Archaea</taxon>
        <taxon>Methanobacteriati</taxon>
        <taxon>Methanobacteriota</taxon>
        <taxon>Stenosarchaea group</taxon>
        <taxon>Halobacteria</taxon>
        <taxon>Halobacteriales</taxon>
        <taxon>Halococcaceae</taxon>
        <taxon>Halococcus</taxon>
    </lineage>
</organism>
<dbReference type="RefSeq" id="WP_005041313.1">
    <property type="nucleotide sequence ID" value="NZ_AOME01000028.1"/>
</dbReference>
<dbReference type="EMBL" id="AOME01000028">
    <property type="protein sequence ID" value="EMA54376.1"/>
    <property type="molecule type" value="Genomic_DNA"/>
</dbReference>
<gene>
    <name evidence="1" type="ORF">C450_06085</name>
</gene>
<sequence length="243" mass="26818">MTDSALSHFTTQFNRLHKIGDGEPAEFICDFCSGLIQPGDRVATYVSEADLGGFARPYPGTKLYAHRTYCEECDRQHIVYPHEGTSELLLAATVQGDGTHTDWALHESSPDDHGEPWDGQRAFEFVFGAIFEDIAAGAALREWTVGHEDVVDMIRLGDVDLREVFDENGTIIAPEAKQQRIQQQVFDHLTAAGLESHDDAYDRLQEEGRPGAFTCPECGAQADYWAGVDHEPDCSSASPADDK</sequence>
<evidence type="ECO:0000313" key="2">
    <source>
        <dbReference type="Proteomes" id="UP000011625"/>
    </source>
</evidence>
<proteinExistence type="predicted"/>
<keyword evidence="2" id="KW-1185">Reference proteome</keyword>
<reference evidence="1 2" key="1">
    <citation type="journal article" date="2014" name="PLoS Genet.">
        <title>Phylogenetically driven sequencing of extremely halophilic archaea reveals strategies for static and dynamic osmo-response.</title>
        <authorList>
            <person name="Becker E.A."/>
            <person name="Seitzer P.M."/>
            <person name="Tritt A."/>
            <person name="Larsen D."/>
            <person name="Krusor M."/>
            <person name="Yao A.I."/>
            <person name="Wu D."/>
            <person name="Madern D."/>
            <person name="Eisen J.A."/>
            <person name="Darling A.E."/>
            <person name="Facciotti M.T."/>
        </authorList>
    </citation>
    <scope>NUCLEOTIDE SEQUENCE [LARGE SCALE GENOMIC DNA]</scope>
    <source>
        <strain evidence="1 2">DSM 8989</strain>
    </source>
</reference>
<name>M0N914_9EURY</name>
<comment type="caution">
    <text evidence="1">The sequence shown here is derived from an EMBL/GenBank/DDBJ whole genome shotgun (WGS) entry which is preliminary data.</text>
</comment>
<dbReference type="AlphaFoldDB" id="M0N914"/>
<dbReference type="STRING" id="1227456.C450_06085"/>
<dbReference type="PATRIC" id="fig|1227456.3.peg.1228"/>
<dbReference type="OrthoDB" id="276160at2157"/>
<accession>M0N914</accession>
<dbReference type="Proteomes" id="UP000011625">
    <property type="component" value="Unassembled WGS sequence"/>
</dbReference>
<evidence type="ECO:0000313" key="1">
    <source>
        <dbReference type="EMBL" id="EMA54376.1"/>
    </source>
</evidence>